<reference evidence="13 14" key="1">
    <citation type="journal article" date="2013" name="Genome Announc.">
        <title>Genome Sequence of the Pyrene- and Fluoranthene-Degrading Bacterium Cycloclasticus sp. Strain PY97M.</title>
        <authorList>
            <person name="Cui Z."/>
            <person name="Xu G."/>
            <person name="Li Q."/>
            <person name="Gao W."/>
            <person name="Zheng L."/>
        </authorList>
    </citation>
    <scope>NUCLEOTIDE SEQUENCE [LARGE SCALE GENOMIC DNA]</scope>
    <source>
        <strain evidence="13 14">PY97M</strain>
    </source>
</reference>
<dbReference type="SUPFAM" id="SSF50494">
    <property type="entry name" value="Trypsin-like serine proteases"/>
    <property type="match status" value="1"/>
</dbReference>
<dbReference type="AlphaFoldDB" id="A0AB33Z166"/>
<dbReference type="PANTHER" id="PTHR22939">
    <property type="entry name" value="SERINE PROTEASE FAMILY S1C HTRA-RELATED"/>
    <property type="match status" value="1"/>
</dbReference>
<evidence type="ECO:0000256" key="5">
    <source>
        <dbReference type="ARBA" id="ARBA00022737"/>
    </source>
</evidence>
<dbReference type="InterPro" id="IPR036034">
    <property type="entry name" value="PDZ_sf"/>
</dbReference>
<evidence type="ECO:0000256" key="10">
    <source>
        <dbReference type="PIRSR" id="PIRSR611782-2"/>
    </source>
</evidence>
<dbReference type="InterPro" id="IPR001478">
    <property type="entry name" value="PDZ"/>
</dbReference>
<dbReference type="Gene3D" id="2.30.42.10">
    <property type="match status" value="2"/>
</dbReference>
<keyword evidence="5" id="KW-0677">Repeat</keyword>
<evidence type="ECO:0000256" key="8">
    <source>
        <dbReference type="ARBA" id="ARBA00022825"/>
    </source>
</evidence>
<evidence type="ECO:0000256" key="4">
    <source>
        <dbReference type="ARBA" id="ARBA00022729"/>
    </source>
</evidence>
<name>A0AB33Z166_9GAMM</name>
<proteinExistence type="inferred from homology"/>
<dbReference type="RefSeq" id="WP_016390512.1">
    <property type="nucleotide sequence ID" value="NZ_KE646808.1"/>
</dbReference>
<dbReference type="SMART" id="SM00228">
    <property type="entry name" value="PDZ"/>
    <property type="match status" value="2"/>
</dbReference>
<evidence type="ECO:0000256" key="2">
    <source>
        <dbReference type="ARBA" id="ARBA00010541"/>
    </source>
</evidence>
<dbReference type="NCBIfam" id="TIGR02037">
    <property type="entry name" value="degP_htrA_DO"/>
    <property type="match status" value="1"/>
</dbReference>
<keyword evidence="7" id="KW-0378">Hydrolase</keyword>
<feature type="binding site" evidence="10">
    <location>
        <begin position="227"/>
        <end position="231"/>
    </location>
    <ligand>
        <name>substrate</name>
    </ligand>
</feature>
<feature type="domain" description="PDZ" evidence="12">
    <location>
        <begin position="360"/>
        <end position="426"/>
    </location>
</feature>
<keyword evidence="6" id="KW-0574">Periplasm</keyword>
<keyword evidence="8" id="KW-0720">Serine protease</keyword>
<evidence type="ECO:0000256" key="9">
    <source>
        <dbReference type="PIRSR" id="PIRSR611782-1"/>
    </source>
</evidence>
<dbReference type="CDD" id="cd10839">
    <property type="entry name" value="cpPDZ1_DegP-like"/>
    <property type="match status" value="1"/>
</dbReference>
<feature type="active site" description="Charge relay system" evidence="9">
    <location>
        <position position="211"/>
    </location>
</feature>
<dbReference type="InterPro" id="IPR009003">
    <property type="entry name" value="Peptidase_S1_PA"/>
</dbReference>
<dbReference type="FunFam" id="2.40.10.10:FF:000001">
    <property type="entry name" value="Periplasmic serine protease DegS"/>
    <property type="match status" value="1"/>
</dbReference>
<dbReference type="InterPro" id="IPR011782">
    <property type="entry name" value="Pept_S1C_Do"/>
</dbReference>
<evidence type="ECO:0000256" key="6">
    <source>
        <dbReference type="ARBA" id="ARBA00022764"/>
    </source>
</evidence>
<feature type="binding site" evidence="10">
    <location>
        <position position="137"/>
    </location>
    <ligand>
        <name>substrate</name>
    </ligand>
</feature>
<dbReference type="InterPro" id="IPR041489">
    <property type="entry name" value="PDZ_6"/>
</dbReference>
<evidence type="ECO:0000313" key="13">
    <source>
        <dbReference type="EMBL" id="EPD12973.1"/>
    </source>
</evidence>
<dbReference type="GO" id="GO:0012501">
    <property type="term" value="P:programmed cell death"/>
    <property type="evidence" value="ECO:0007669"/>
    <property type="project" value="TreeGrafter"/>
</dbReference>
<comment type="caution">
    <text evidence="13">The sequence shown here is derived from an EMBL/GenBank/DDBJ whole genome shotgun (WGS) entry which is preliminary data.</text>
</comment>
<dbReference type="PANTHER" id="PTHR22939:SF129">
    <property type="entry name" value="SERINE PROTEASE HTRA2, MITOCHONDRIAL"/>
    <property type="match status" value="1"/>
</dbReference>
<dbReference type="Pfam" id="PF17820">
    <property type="entry name" value="PDZ_6"/>
    <property type="match status" value="1"/>
</dbReference>
<accession>A0AB33Z166</accession>
<dbReference type="Pfam" id="PF13365">
    <property type="entry name" value="Trypsin_2"/>
    <property type="match status" value="1"/>
</dbReference>
<protein>
    <submittedName>
        <fullName evidence="13">Trypsin-like serine protease</fullName>
    </submittedName>
</protein>
<keyword evidence="3 13" id="KW-0645">Protease</keyword>
<evidence type="ECO:0000256" key="3">
    <source>
        <dbReference type="ARBA" id="ARBA00022670"/>
    </source>
</evidence>
<comment type="similarity">
    <text evidence="2">Belongs to the peptidase S1C family.</text>
</comment>
<feature type="domain" description="PDZ" evidence="12">
    <location>
        <begin position="255"/>
        <end position="346"/>
    </location>
</feature>
<organism evidence="13 14">
    <name type="scientific">Cycloclasticus pugetii</name>
    <dbReference type="NCBI Taxonomy" id="34068"/>
    <lineage>
        <taxon>Bacteria</taxon>
        <taxon>Pseudomonadati</taxon>
        <taxon>Pseudomonadota</taxon>
        <taxon>Gammaproteobacteria</taxon>
        <taxon>Thiotrichales</taxon>
        <taxon>Piscirickettsiaceae</taxon>
        <taxon>Cycloclasticus</taxon>
    </lineage>
</organism>
<sequence length="457" mass="48873">MMLRLKQFVLIGLLVLATSLPTHAALPAFIGEKPLPSLAPVLEKVTPAVVNIATRSMVQQHENPLLQDPFFRRFFQLPNTPRKRSTQSLGSGVIVDANKGLIITNHHVIDKADKITVTLRDGRSFNANVVGSDPDSDVAVIQIKADRLTDLHIANSDHLRVGDFVIAIGNPFGLGQTVTSGIVSALGRSGLGIEGYEDFIQTDASINPGNSGGALINLKGELVGINTAILAPSGGNVGIGFAIPSNMAVSLKDQLVKFGKVKRGQLGISVQDLTPELAKAFSLRVKHGVIISQVAANSPAEKARLRPGDIVLSINGKPIKNSASLRNSLGLLTIGDNAKLQILRNGKQLPVSITIAQHEVVSIDGARIHNQLVGVTLSNLSDGDQLYNIKHGVKIADVATNSIAWLNGLRKGDIISQVNRIPVRNILELTNAIKQRRSNSLLLNIQRGNSAFFLLIR</sequence>
<feature type="active site" description="Charge relay system" evidence="9">
    <location>
        <position position="137"/>
    </location>
</feature>
<dbReference type="SUPFAM" id="SSF50156">
    <property type="entry name" value="PDZ domain-like"/>
    <property type="match status" value="2"/>
</dbReference>
<evidence type="ECO:0000256" key="7">
    <source>
        <dbReference type="ARBA" id="ARBA00022801"/>
    </source>
</evidence>
<dbReference type="Pfam" id="PF13180">
    <property type="entry name" value="PDZ_2"/>
    <property type="match status" value="1"/>
</dbReference>
<dbReference type="Proteomes" id="UP000015462">
    <property type="component" value="Unassembled WGS sequence"/>
</dbReference>
<dbReference type="PROSITE" id="PS50106">
    <property type="entry name" value="PDZ"/>
    <property type="match status" value="2"/>
</dbReference>
<feature type="signal peptide" evidence="11">
    <location>
        <begin position="1"/>
        <end position="24"/>
    </location>
</feature>
<evidence type="ECO:0000313" key="14">
    <source>
        <dbReference type="Proteomes" id="UP000015462"/>
    </source>
</evidence>
<evidence type="ECO:0000259" key="12">
    <source>
        <dbReference type="PROSITE" id="PS50106"/>
    </source>
</evidence>
<dbReference type="EMBL" id="ASHL01000005">
    <property type="protein sequence ID" value="EPD12973.1"/>
    <property type="molecule type" value="Genomic_DNA"/>
</dbReference>
<dbReference type="GO" id="GO:0042597">
    <property type="term" value="C:periplasmic space"/>
    <property type="evidence" value="ECO:0007669"/>
    <property type="project" value="UniProtKB-SubCell"/>
</dbReference>
<feature type="binding site" evidence="10">
    <location>
        <begin position="209"/>
        <end position="211"/>
    </location>
    <ligand>
        <name>substrate</name>
    </ligand>
</feature>
<gene>
    <name evidence="13" type="ORF">L196_07414</name>
</gene>
<comment type="subcellular location">
    <subcellularLocation>
        <location evidence="1">Periplasm</location>
    </subcellularLocation>
</comment>
<feature type="binding site" evidence="10">
    <location>
        <position position="107"/>
    </location>
    <ligand>
        <name>substrate</name>
    </ligand>
</feature>
<keyword evidence="14" id="KW-1185">Reference proteome</keyword>
<keyword evidence="4 11" id="KW-0732">Signal</keyword>
<feature type="active site" description="Charge relay system" evidence="9">
    <location>
        <position position="107"/>
    </location>
</feature>
<dbReference type="GO" id="GO:0006508">
    <property type="term" value="P:proteolysis"/>
    <property type="evidence" value="ECO:0007669"/>
    <property type="project" value="UniProtKB-KW"/>
</dbReference>
<dbReference type="Gene3D" id="2.40.10.120">
    <property type="match status" value="1"/>
</dbReference>
<dbReference type="InterPro" id="IPR001940">
    <property type="entry name" value="Peptidase_S1C"/>
</dbReference>
<evidence type="ECO:0000256" key="11">
    <source>
        <dbReference type="SAM" id="SignalP"/>
    </source>
</evidence>
<dbReference type="PRINTS" id="PR00834">
    <property type="entry name" value="PROTEASES2C"/>
</dbReference>
<feature type="chain" id="PRO_5044313730" evidence="11">
    <location>
        <begin position="25"/>
        <end position="457"/>
    </location>
</feature>
<evidence type="ECO:0000256" key="1">
    <source>
        <dbReference type="ARBA" id="ARBA00004418"/>
    </source>
</evidence>
<dbReference type="GO" id="GO:0004252">
    <property type="term" value="F:serine-type endopeptidase activity"/>
    <property type="evidence" value="ECO:0007669"/>
    <property type="project" value="InterPro"/>
</dbReference>